<proteinExistence type="predicted"/>
<gene>
    <name evidence="1" type="ORF">BOTBODRAFT_328579</name>
</gene>
<dbReference type="InParanoid" id="A0A067NBD3"/>
<dbReference type="HOGENOM" id="CLU_1495949_0_0_1"/>
<name>A0A067NBD3_BOTB1</name>
<reference evidence="2" key="1">
    <citation type="journal article" date="2014" name="Proc. Natl. Acad. Sci. U.S.A.">
        <title>Extensive sampling of basidiomycete genomes demonstrates inadequacy of the white-rot/brown-rot paradigm for wood decay fungi.</title>
        <authorList>
            <person name="Riley R."/>
            <person name="Salamov A.A."/>
            <person name="Brown D.W."/>
            <person name="Nagy L.G."/>
            <person name="Floudas D."/>
            <person name="Held B.W."/>
            <person name="Levasseur A."/>
            <person name="Lombard V."/>
            <person name="Morin E."/>
            <person name="Otillar R."/>
            <person name="Lindquist E.A."/>
            <person name="Sun H."/>
            <person name="LaButti K.M."/>
            <person name="Schmutz J."/>
            <person name="Jabbour D."/>
            <person name="Luo H."/>
            <person name="Baker S.E."/>
            <person name="Pisabarro A.G."/>
            <person name="Walton J.D."/>
            <person name="Blanchette R.A."/>
            <person name="Henrissat B."/>
            <person name="Martin F."/>
            <person name="Cullen D."/>
            <person name="Hibbett D.S."/>
            <person name="Grigoriev I.V."/>
        </authorList>
    </citation>
    <scope>NUCLEOTIDE SEQUENCE [LARGE SCALE GENOMIC DNA]</scope>
    <source>
        <strain evidence="2">FD-172 SS1</strain>
    </source>
</reference>
<dbReference type="AlphaFoldDB" id="A0A067NBD3"/>
<evidence type="ECO:0000313" key="1">
    <source>
        <dbReference type="EMBL" id="KDQ21101.1"/>
    </source>
</evidence>
<evidence type="ECO:0000313" key="2">
    <source>
        <dbReference type="Proteomes" id="UP000027195"/>
    </source>
</evidence>
<sequence length="180" mass="19933">MTREGLVPGKRALSIRGGASSLSQESLLLILQTQFDNYLPVRVFTSLANALPCPLDTIAFRDLIWSRHEPLSPVVFRESLRCYSNIRAVHLSNCHRAYLAPLIAAPRIEPLFPRLERLCLTGNPREDDLSSIVISRDSAGMPLMYVGIRGCTSVSECFVEDVLAPKVDEVVLNGVRVRAS</sequence>
<keyword evidence="2" id="KW-1185">Reference proteome</keyword>
<evidence type="ECO:0008006" key="3">
    <source>
        <dbReference type="Google" id="ProtNLM"/>
    </source>
</evidence>
<protein>
    <recommendedName>
        <fullName evidence="3">F-box domain-containing protein</fullName>
    </recommendedName>
</protein>
<accession>A0A067NBD3</accession>
<dbReference type="EMBL" id="KL198017">
    <property type="protein sequence ID" value="KDQ21101.1"/>
    <property type="molecule type" value="Genomic_DNA"/>
</dbReference>
<dbReference type="Proteomes" id="UP000027195">
    <property type="component" value="Unassembled WGS sequence"/>
</dbReference>
<organism evidence="1 2">
    <name type="scientific">Botryobasidium botryosum (strain FD-172 SS1)</name>
    <dbReference type="NCBI Taxonomy" id="930990"/>
    <lineage>
        <taxon>Eukaryota</taxon>
        <taxon>Fungi</taxon>
        <taxon>Dikarya</taxon>
        <taxon>Basidiomycota</taxon>
        <taxon>Agaricomycotina</taxon>
        <taxon>Agaricomycetes</taxon>
        <taxon>Cantharellales</taxon>
        <taxon>Botryobasidiaceae</taxon>
        <taxon>Botryobasidium</taxon>
    </lineage>
</organism>